<dbReference type="InterPro" id="IPR010916">
    <property type="entry name" value="TonB_box_CS"/>
</dbReference>
<dbReference type="Proteomes" id="UP001229421">
    <property type="component" value="Unassembled WGS sequence"/>
</dbReference>
<proteinExistence type="predicted"/>
<gene>
    <name evidence="1" type="ORF">QVD17_36278</name>
</gene>
<accession>A0AAD8JS49</accession>
<organism evidence="1 2">
    <name type="scientific">Tagetes erecta</name>
    <name type="common">African marigold</name>
    <dbReference type="NCBI Taxonomy" id="13708"/>
    <lineage>
        <taxon>Eukaryota</taxon>
        <taxon>Viridiplantae</taxon>
        <taxon>Streptophyta</taxon>
        <taxon>Embryophyta</taxon>
        <taxon>Tracheophyta</taxon>
        <taxon>Spermatophyta</taxon>
        <taxon>Magnoliopsida</taxon>
        <taxon>eudicotyledons</taxon>
        <taxon>Gunneridae</taxon>
        <taxon>Pentapetalae</taxon>
        <taxon>asterids</taxon>
        <taxon>campanulids</taxon>
        <taxon>Asterales</taxon>
        <taxon>Asteraceae</taxon>
        <taxon>Asteroideae</taxon>
        <taxon>Heliantheae alliance</taxon>
        <taxon>Tageteae</taxon>
        <taxon>Tagetes</taxon>
    </lineage>
</organism>
<dbReference type="EMBL" id="JAUHHV010000010">
    <property type="protein sequence ID" value="KAK1409749.1"/>
    <property type="molecule type" value="Genomic_DNA"/>
</dbReference>
<sequence length="121" mass="12770">MPSPSSSPRHPTSLTHPPISPYIPASSFTFILRVNIALEPSVVQVWSRGLWARTTGAAAAAENDDDEQLFPASGETVTVMAAHVSEVGWRGEDDGDGISGGGGVVVVVMVMVCRDYLCKNS</sequence>
<reference evidence="1" key="1">
    <citation type="journal article" date="2023" name="bioRxiv">
        <title>Improved chromosome-level genome assembly for marigold (Tagetes erecta).</title>
        <authorList>
            <person name="Jiang F."/>
            <person name="Yuan L."/>
            <person name="Wang S."/>
            <person name="Wang H."/>
            <person name="Xu D."/>
            <person name="Wang A."/>
            <person name="Fan W."/>
        </authorList>
    </citation>
    <scope>NUCLEOTIDE SEQUENCE</scope>
    <source>
        <strain evidence="1">WSJ</strain>
        <tissue evidence="1">Leaf</tissue>
    </source>
</reference>
<name>A0AAD8JS49_TARER</name>
<evidence type="ECO:0000313" key="1">
    <source>
        <dbReference type="EMBL" id="KAK1409749.1"/>
    </source>
</evidence>
<dbReference type="PROSITE" id="PS00430">
    <property type="entry name" value="TONB_DEPENDENT_REC_1"/>
    <property type="match status" value="1"/>
</dbReference>
<evidence type="ECO:0000313" key="2">
    <source>
        <dbReference type="Proteomes" id="UP001229421"/>
    </source>
</evidence>
<dbReference type="AlphaFoldDB" id="A0AAD8JS49"/>
<keyword evidence="2" id="KW-1185">Reference proteome</keyword>
<comment type="caution">
    <text evidence="1">The sequence shown here is derived from an EMBL/GenBank/DDBJ whole genome shotgun (WGS) entry which is preliminary data.</text>
</comment>
<protein>
    <submittedName>
        <fullName evidence="1">Uncharacterized protein</fullName>
    </submittedName>
</protein>